<evidence type="ECO:0000259" key="4">
    <source>
        <dbReference type="Pfam" id="PF17111"/>
    </source>
</evidence>
<dbReference type="Gene3D" id="1.25.40.20">
    <property type="entry name" value="Ankyrin repeat-containing domain"/>
    <property type="match status" value="1"/>
</dbReference>
<evidence type="ECO:0000313" key="5">
    <source>
        <dbReference type="EMBL" id="KAK9780844.1"/>
    </source>
</evidence>
<dbReference type="InterPro" id="IPR036770">
    <property type="entry name" value="Ankyrin_rpt-contain_sf"/>
</dbReference>
<evidence type="ECO:0000313" key="6">
    <source>
        <dbReference type="Proteomes" id="UP001465668"/>
    </source>
</evidence>
<name>A0ABR2Y4F8_9PEZI</name>
<feature type="compositionally biased region" description="Polar residues" evidence="3">
    <location>
        <begin position="719"/>
        <end position="737"/>
    </location>
</feature>
<dbReference type="PANTHER" id="PTHR24193">
    <property type="entry name" value="ANKYRIN REPEAT PROTEIN"/>
    <property type="match status" value="1"/>
</dbReference>
<dbReference type="InterPro" id="IPR002110">
    <property type="entry name" value="Ankyrin_rpt"/>
</dbReference>
<dbReference type="InterPro" id="IPR031348">
    <property type="entry name" value="PigL_N"/>
</dbReference>
<comment type="caution">
    <text evidence="5">The sequence shown here is derived from an EMBL/GenBank/DDBJ whole genome shotgun (WGS) entry which is preliminary data.</text>
</comment>
<dbReference type="Proteomes" id="UP001465668">
    <property type="component" value="Unassembled WGS sequence"/>
</dbReference>
<dbReference type="Pfam" id="PF17111">
    <property type="entry name" value="PigL_N"/>
    <property type="match status" value="1"/>
</dbReference>
<evidence type="ECO:0000256" key="2">
    <source>
        <dbReference type="ARBA" id="ARBA00023043"/>
    </source>
</evidence>
<protein>
    <submittedName>
        <fullName evidence="5">Ankyrin</fullName>
    </submittedName>
</protein>
<feature type="region of interest" description="Disordered" evidence="3">
    <location>
        <begin position="775"/>
        <end position="801"/>
    </location>
</feature>
<proteinExistence type="predicted"/>
<feature type="domain" description="Azaphilone pigments biosynthesis cluster protein L N-terminal" evidence="4">
    <location>
        <begin position="1"/>
        <end position="148"/>
    </location>
</feature>
<dbReference type="InterPro" id="IPR050663">
    <property type="entry name" value="Ankyrin-SOCS_Box"/>
</dbReference>
<sequence>MDPVSAGASVIAFIDLALASAKFIHNFLSAAKDGPQSVRRLVEDIGQLQTILQSLQELEPDKQGGPFVAALGPQVQRCSEDLKQFRILLGQLDATTASSRGGKLWKRLKSAASDKDLERIRETIASHISVLNFNLSLLQTTQLQNSSTRSSEILHIVKQLRDNFAQFNEQQSTVRGESEGGGVDVAQTTATQTALGASIERLTQLVGADNLAIDRDDAEEPKRAVFPFITYYQQFYCRYQERSQTCQQPDPMSTIDYVSVELPSSIPEGTVVDQTRKRKIVEVEGGSLTISTNKRKRRILSQRNKEHSLHKSARDHEDFVAQLLFRPQDSPFMLAISVTQRQLQYGAESRIPVLSINNVLPENSLVFQLAKSGRLADLKALMAEGKASLRDHDLKGWSLLHYAVGHSEMCQYLVNNGLDVNAVARSAVVGHAECLHYGIFDLKNYFGATPFMYVCSEDDKVEGIVDEMDTEQYISYLSCFLDHGSDILAADDYGRGYLYHLMSLNRMMQVLDWPRIIAYMIKRGADVHATTHTGTSVSDIAYRKLCSGAESDKYFRGDVWDLALEISGHGDKILEFRKKSPRAVKYSSKYTRADFESLWKGREERCPYWNDAVWPDASLSQIEDTSMRGQEVVCTCFDMDCCYYDEDDDSSIDGYPGTNSVHESETVTLSEVHWTGSEEEDMESLDQDFSTDFRMVDDMHRTHSTQDTIPSPQYQWSHDASATEETSLWSPSPSGVQTDGHLSLGSNSYFGTVLNNELLHDPWNDDPLQWTATEELDSNQGPSWPIEQGGWQSVNRYADRR</sequence>
<organism evidence="5 6">
    <name type="scientific">Seiridium cardinale</name>
    <dbReference type="NCBI Taxonomy" id="138064"/>
    <lineage>
        <taxon>Eukaryota</taxon>
        <taxon>Fungi</taxon>
        <taxon>Dikarya</taxon>
        <taxon>Ascomycota</taxon>
        <taxon>Pezizomycotina</taxon>
        <taxon>Sordariomycetes</taxon>
        <taxon>Xylariomycetidae</taxon>
        <taxon>Amphisphaeriales</taxon>
        <taxon>Sporocadaceae</taxon>
        <taxon>Seiridium</taxon>
    </lineage>
</organism>
<feature type="region of interest" description="Disordered" evidence="3">
    <location>
        <begin position="719"/>
        <end position="740"/>
    </location>
</feature>
<gene>
    <name evidence="5" type="ORF">SCAR479_02030</name>
</gene>
<reference evidence="5 6" key="1">
    <citation type="submission" date="2024-02" db="EMBL/GenBank/DDBJ databases">
        <title>First draft genome assembly of two strains of Seiridium cardinale.</title>
        <authorList>
            <person name="Emiliani G."/>
            <person name="Scali E."/>
        </authorList>
    </citation>
    <scope>NUCLEOTIDE SEQUENCE [LARGE SCALE GENOMIC DNA]</scope>
    <source>
        <strain evidence="5 6">BM-138-000479</strain>
    </source>
</reference>
<dbReference type="PANTHER" id="PTHR24193:SF121">
    <property type="entry name" value="ADA2A-CONTAINING COMPLEX COMPONENT 3, ISOFORM D"/>
    <property type="match status" value="1"/>
</dbReference>
<dbReference type="SMART" id="SM00248">
    <property type="entry name" value="ANK"/>
    <property type="match status" value="2"/>
</dbReference>
<keyword evidence="1" id="KW-0677">Repeat</keyword>
<dbReference type="SUPFAM" id="SSF48403">
    <property type="entry name" value="Ankyrin repeat"/>
    <property type="match status" value="1"/>
</dbReference>
<dbReference type="EMBL" id="JARVKM010000005">
    <property type="protein sequence ID" value="KAK9780844.1"/>
    <property type="molecule type" value="Genomic_DNA"/>
</dbReference>
<keyword evidence="6" id="KW-1185">Reference proteome</keyword>
<evidence type="ECO:0000256" key="1">
    <source>
        <dbReference type="ARBA" id="ARBA00022737"/>
    </source>
</evidence>
<keyword evidence="2" id="KW-0040">ANK repeat</keyword>
<dbReference type="Pfam" id="PF00023">
    <property type="entry name" value="Ank"/>
    <property type="match status" value="1"/>
</dbReference>
<accession>A0ABR2Y4F8</accession>
<evidence type="ECO:0000256" key="3">
    <source>
        <dbReference type="SAM" id="MobiDB-lite"/>
    </source>
</evidence>